<keyword evidence="1" id="KW-0812">Transmembrane</keyword>
<gene>
    <name evidence="2" type="ORF">FPZ49_05230</name>
</gene>
<dbReference type="PANTHER" id="PTHR28026:SF9">
    <property type="entry name" value="2-HYDROXY-PALMITIC ACID DIOXYGENASE MPO1"/>
    <property type="match status" value="1"/>
</dbReference>
<dbReference type="AlphaFoldDB" id="A0A559KFK2"/>
<reference evidence="2 3" key="1">
    <citation type="submission" date="2019-07" db="EMBL/GenBank/DDBJ databases">
        <authorList>
            <person name="Kim J."/>
        </authorList>
    </citation>
    <scope>NUCLEOTIDE SEQUENCE [LARGE SCALE GENOMIC DNA]</scope>
    <source>
        <strain evidence="2 3">JC52</strain>
    </source>
</reference>
<proteinExistence type="predicted"/>
<protein>
    <submittedName>
        <fullName evidence="2">DUF962 domain-containing protein</fullName>
    </submittedName>
</protein>
<dbReference type="OrthoDB" id="5515308at2"/>
<organism evidence="2 3">
    <name type="scientific">Paenibacillus cremeus</name>
    <dbReference type="NCBI Taxonomy" id="2163881"/>
    <lineage>
        <taxon>Bacteria</taxon>
        <taxon>Bacillati</taxon>
        <taxon>Bacillota</taxon>
        <taxon>Bacilli</taxon>
        <taxon>Bacillales</taxon>
        <taxon>Paenibacillaceae</taxon>
        <taxon>Paenibacillus</taxon>
    </lineage>
</organism>
<evidence type="ECO:0000256" key="1">
    <source>
        <dbReference type="SAM" id="Phobius"/>
    </source>
</evidence>
<feature type="transmembrane region" description="Helical" evidence="1">
    <location>
        <begin position="21"/>
        <end position="39"/>
    </location>
</feature>
<dbReference type="EMBL" id="VNJI01000005">
    <property type="protein sequence ID" value="TVY10888.1"/>
    <property type="molecule type" value="Genomic_DNA"/>
</dbReference>
<name>A0A559KFK2_9BACL</name>
<sequence length="97" mass="11485">MGEKLSFMERYKKDHQHPVNKFTHAIGIPMIVLSLPLLIWSWRWALFLFVLGWIFQFIGHYFEGNPPSFLKNPVFLLIGPWWIVKRLWSALSGKPMS</sequence>
<evidence type="ECO:0000313" key="2">
    <source>
        <dbReference type="EMBL" id="TVY10888.1"/>
    </source>
</evidence>
<dbReference type="Pfam" id="PF06127">
    <property type="entry name" value="Mpo1-like"/>
    <property type="match status" value="1"/>
</dbReference>
<dbReference type="GO" id="GO:0016020">
    <property type="term" value="C:membrane"/>
    <property type="evidence" value="ECO:0007669"/>
    <property type="project" value="GOC"/>
</dbReference>
<keyword evidence="1" id="KW-1133">Transmembrane helix</keyword>
<accession>A0A559KFK2</accession>
<dbReference type="InterPro" id="IPR009305">
    <property type="entry name" value="Mpo1-like"/>
</dbReference>
<keyword evidence="1" id="KW-0472">Membrane</keyword>
<keyword evidence="3" id="KW-1185">Reference proteome</keyword>
<comment type="caution">
    <text evidence="2">The sequence shown here is derived from an EMBL/GenBank/DDBJ whole genome shotgun (WGS) entry which is preliminary data.</text>
</comment>
<dbReference type="Proteomes" id="UP000317036">
    <property type="component" value="Unassembled WGS sequence"/>
</dbReference>
<feature type="transmembrane region" description="Helical" evidence="1">
    <location>
        <begin position="45"/>
        <end position="62"/>
    </location>
</feature>
<dbReference type="GO" id="GO:0046521">
    <property type="term" value="P:sphingoid catabolic process"/>
    <property type="evidence" value="ECO:0007669"/>
    <property type="project" value="TreeGrafter"/>
</dbReference>
<dbReference type="PANTHER" id="PTHR28026">
    <property type="entry name" value="DUF962 DOMAIN PROTEIN (AFU_ORTHOLOGUE AFUA_8G05310)"/>
    <property type="match status" value="1"/>
</dbReference>
<evidence type="ECO:0000313" key="3">
    <source>
        <dbReference type="Proteomes" id="UP000317036"/>
    </source>
</evidence>